<name>A0A8H4RQN0_9HELO</name>
<dbReference type="Pfam" id="PF00891">
    <property type="entry name" value="Methyltransf_2"/>
    <property type="match status" value="1"/>
</dbReference>
<dbReference type="OrthoDB" id="1606438at2759"/>
<dbReference type="PANTHER" id="PTHR43712:SF2">
    <property type="entry name" value="O-METHYLTRANSFERASE CICE"/>
    <property type="match status" value="1"/>
</dbReference>
<evidence type="ECO:0000313" key="6">
    <source>
        <dbReference type="EMBL" id="KAF4633863.1"/>
    </source>
</evidence>
<evidence type="ECO:0008006" key="8">
    <source>
        <dbReference type="Google" id="ProtNLM"/>
    </source>
</evidence>
<dbReference type="InterPro" id="IPR036388">
    <property type="entry name" value="WH-like_DNA-bd_sf"/>
</dbReference>
<dbReference type="Gene3D" id="3.40.50.150">
    <property type="entry name" value="Vaccinia Virus protein VP39"/>
    <property type="match status" value="1"/>
</dbReference>
<dbReference type="EMBL" id="JAAMPI010000226">
    <property type="protein sequence ID" value="KAF4633863.1"/>
    <property type="molecule type" value="Genomic_DNA"/>
</dbReference>
<dbReference type="Proteomes" id="UP000566819">
    <property type="component" value="Unassembled WGS sequence"/>
</dbReference>
<protein>
    <recommendedName>
        <fullName evidence="8">O-methyltransferase domain-containing protein</fullName>
    </recommendedName>
</protein>
<dbReference type="SUPFAM" id="SSF46785">
    <property type="entry name" value="Winged helix' DNA-binding domain"/>
    <property type="match status" value="1"/>
</dbReference>
<evidence type="ECO:0000256" key="3">
    <source>
        <dbReference type="ARBA" id="ARBA00022691"/>
    </source>
</evidence>
<dbReference type="Gene3D" id="1.10.10.10">
    <property type="entry name" value="Winged helix-like DNA-binding domain superfamily/Winged helix DNA-binding domain"/>
    <property type="match status" value="1"/>
</dbReference>
<evidence type="ECO:0000256" key="1">
    <source>
        <dbReference type="ARBA" id="ARBA00022603"/>
    </source>
</evidence>
<dbReference type="SUPFAM" id="SSF53335">
    <property type="entry name" value="S-adenosyl-L-methionine-dependent methyltransferases"/>
    <property type="match status" value="1"/>
</dbReference>
<dbReference type="PROSITE" id="PS51683">
    <property type="entry name" value="SAM_OMT_II"/>
    <property type="match status" value="1"/>
</dbReference>
<evidence type="ECO:0000256" key="2">
    <source>
        <dbReference type="ARBA" id="ARBA00022679"/>
    </source>
</evidence>
<feature type="domain" description="O-methyltransferase C-terminal" evidence="4">
    <location>
        <begin position="251"/>
        <end position="444"/>
    </location>
</feature>
<organism evidence="6 7">
    <name type="scientific">Cudoniella acicularis</name>
    <dbReference type="NCBI Taxonomy" id="354080"/>
    <lineage>
        <taxon>Eukaryota</taxon>
        <taxon>Fungi</taxon>
        <taxon>Dikarya</taxon>
        <taxon>Ascomycota</taxon>
        <taxon>Pezizomycotina</taxon>
        <taxon>Leotiomycetes</taxon>
        <taxon>Helotiales</taxon>
        <taxon>Tricladiaceae</taxon>
        <taxon>Cudoniella</taxon>
    </lineage>
</organism>
<proteinExistence type="predicted"/>
<evidence type="ECO:0000259" key="4">
    <source>
        <dbReference type="Pfam" id="PF00891"/>
    </source>
</evidence>
<keyword evidence="3" id="KW-0949">S-adenosyl-L-methionine</keyword>
<sequence length="471" mass="52374">MENRLQRLNEELEDILFELNTKYSSDLQAAHVVSRTVEDLPPQSIELNKSIELVSELQNVLIPPLHKVVDGIFGNTPQLPRPLFITRLILFSRSLPTGHALPSSELQTIGSCLLFIAFTTSKALASAVHYKIPDLLNQHGRLSAIALAKLTTPPTEPGALLQLLRLLANSVGIFEYDPEDETFSNNPASSLLATDHWTRWHLWAHLYPTAFYDIFANLENSISESEPQTATQIQYKAEATEPFYALLSRLPWARQFFETIGAGSTAMAPGMLADYPWTEVNEGPVCDIGGGNGEFLFTLLQANEKMTGAILELKGSVAMKAATDNFAAAGESEGEQTGGKFAAVNQRVFSVHAGDFFVEVPPYPVYTIRWTLHNWGEEQSELILRNIRSAIQKARKPNSRLLIIESVVTDSRMGRPAMYGSVIMMAGSKGGKERTEKEWRQLCARTRWTVHGIHVLKNCIPCILDLRPTDE</sequence>
<dbReference type="GO" id="GO:0032259">
    <property type="term" value="P:methylation"/>
    <property type="evidence" value="ECO:0007669"/>
    <property type="project" value="UniProtKB-KW"/>
</dbReference>
<dbReference type="InterPro" id="IPR036390">
    <property type="entry name" value="WH_DNA-bd_sf"/>
</dbReference>
<dbReference type="InterPro" id="IPR029063">
    <property type="entry name" value="SAM-dependent_MTases_sf"/>
</dbReference>
<dbReference type="InterPro" id="IPR012967">
    <property type="entry name" value="COMT_dimerisation"/>
</dbReference>
<gene>
    <name evidence="6" type="ORF">G7Y89_g4248</name>
</gene>
<dbReference type="InterPro" id="IPR001077">
    <property type="entry name" value="COMT_C"/>
</dbReference>
<dbReference type="AlphaFoldDB" id="A0A8H4RQN0"/>
<dbReference type="GO" id="GO:0046983">
    <property type="term" value="F:protein dimerization activity"/>
    <property type="evidence" value="ECO:0007669"/>
    <property type="project" value="InterPro"/>
</dbReference>
<dbReference type="GO" id="GO:0008171">
    <property type="term" value="F:O-methyltransferase activity"/>
    <property type="evidence" value="ECO:0007669"/>
    <property type="project" value="InterPro"/>
</dbReference>
<dbReference type="PANTHER" id="PTHR43712">
    <property type="entry name" value="PUTATIVE (AFU_ORTHOLOGUE AFUA_4G14580)-RELATED"/>
    <property type="match status" value="1"/>
</dbReference>
<reference evidence="6 7" key="1">
    <citation type="submission" date="2020-03" db="EMBL/GenBank/DDBJ databases">
        <title>Draft Genome Sequence of Cudoniella acicularis.</title>
        <authorList>
            <person name="Buettner E."/>
            <person name="Kellner H."/>
        </authorList>
    </citation>
    <scope>NUCLEOTIDE SEQUENCE [LARGE SCALE GENOMIC DNA]</scope>
    <source>
        <strain evidence="6 7">DSM 108380</strain>
    </source>
</reference>
<keyword evidence="7" id="KW-1185">Reference proteome</keyword>
<comment type="caution">
    <text evidence="6">The sequence shown here is derived from an EMBL/GenBank/DDBJ whole genome shotgun (WGS) entry which is preliminary data.</text>
</comment>
<dbReference type="InterPro" id="IPR016461">
    <property type="entry name" value="COMT-like"/>
</dbReference>
<feature type="domain" description="O-methyltransferase dimerisation" evidence="5">
    <location>
        <begin position="115"/>
        <end position="194"/>
    </location>
</feature>
<keyword evidence="2" id="KW-0808">Transferase</keyword>
<keyword evidence="1" id="KW-0489">Methyltransferase</keyword>
<accession>A0A8H4RQN0</accession>
<dbReference type="Pfam" id="PF08100">
    <property type="entry name" value="Dimerisation"/>
    <property type="match status" value="1"/>
</dbReference>
<evidence type="ECO:0000259" key="5">
    <source>
        <dbReference type="Pfam" id="PF08100"/>
    </source>
</evidence>
<evidence type="ECO:0000313" key="7">
    <source>
        <dbReference type="Proteomes" id="UP000566819"/>
    </source>
</evidence>